<dbReference type="PANTHER" id="PTHR43217">
    <property type="entry name" value="SUCCINATE SEMIALDEHYDE DEHYDROGENASE [NAD(P)+] SAD"/>
    <property type="match status" value="1"/>
</dbReference>
<dbReference type="InterPro" id="IPR016163">
    <property type="entry name" value="Ald_DH_C"/>
</dbReference>
<keyword evidence="4" id="KW-1185">Reference proteome</keyword>
<dbReference type="InterPro" id="IPR016162">
    <property type="entry name" value="Ald_DH_N"/>
</dbReference>
<proteinExistence type="predicted"/>
<comment type="caution">
    <text evidence="3">The sequence shown here is derived from an EMBL/GenBank/DDBJ whole genome shotgun (WGS) entry which is preliminary data.</text>
</comment>
<dbReference type="PANTHER" id="PTHR43217:SF2">
    <property type="entry name" value="SUCCINATE-SEMIALDEHYDE DEHYDROGENASE [NADP(+)]"/>
    <property type="match status" value="1"/>
</dbReference>
<feature type="domain" description="Aldehyde dehydrogenase" evidence="2">
    <location>
        <begin position="3"/>
        <end position="457"/>
    </location>
</feature>
<dbReference type="Pfam" id="PF00171">
    <property type="entry name" value="Aldedh"/>
    <property type="match status" value="1"/>
</dbReference>
<dbReference type="InterPro" id="IPR015590">
    <property type="entry name" value="Aldehyde_DH_dom"/>
</dbReference>
<name>A0ABQ2KPN2_9MICO</name>
<keyword evidence="1" id="KW-0560">Oxidoreductase</keyword>
<dbReference type="InterPro" id="IPR047110">
    <property type="entry name" value="GABD/Sad-like"/>
</dbReference>
<dbReference type="InterPro" id="IPR016161">
    <property type="entry name" value="Ald_DH/histidinol_DH"/>
</dbReference>
<organism evidence="3 4">
    <name type="scientific">Agrococcus terreus</name>
    <dbReference type="NCBI Taxonomy" id="574649"/>
    <lineage>
        <taxon>Bacteria</taxon>
        <taxon>Bacillati</taxon>
        <taxon>Actinomycetota</taxon>
        <taxon>Actinomycetes</taxon>
        <taxon>Micrococcales</taxon>
        <taxon>Microbacteriaceae</taxon>
        <taxon>Agrococcus</taxon>
    </lineage>
</organism>
<accession>A0ABQ2KPN2</accession>
<sequence length="460" mass="48951">MSEYRVIDPATGQLVREYPTATDDEVRAAVERAHEAFASWSTTPIAERAAVLSRAAAIFAERSRELAEIIRTEMGKPLGQGIFEAEFSGEIIQYYADNAEAFLGDEVLENRGGVDARVRKSAQGAILGIMPWNFPYYQVARFAFPNLMLGNTVVLKHAPQCPWSATTIAEILTEAGLPAGAYENVFATNEQISDIVIPHPAIRGVSLTGSERAGAAVAEVAGRNLKKVVLELGGSDPFIVISTDDLDAVVENALETRMENSGQSCNASKRFIVVDELYDAFAERLAAAIAALEVGGPEDEDALVGPLSSAAAAQRLRRQVADAVVDGATVLAGGVEAGVETGEGARVRPTLLGGAAPAMALYREELFGPVGTVYRAKDVDDAIRIANDTPFGLGSRLWCSDPEQACAIADRIDAGMVAINGAGAEDYDMPFGGTKRSGFGRELGPHGMEEFMNRKLVVMP</sequence>
<dbReference type="SUPFAM" id="SSF53720">
    <property type="entry name" value="ALDH-like"/>
    <property type="match status" value="1"/>
</dbReference>
<dbReference type="EMBL" id="BMLM01000002">
    <property type="protein sequence ID" value="GGN88575.1"/>
    <property type="molecule type" value="Genomic_DNA"/>
</dbReference>
<evidence type="ECO:0000259" key="2">
    <source>
        <dbReference type="Pfam" id="PF00171"/>
    </source>
</evidence>
<evidence type="ECO:0000313" key="4">
    <source>
        <dbReference type="Proteomes" id="UP000626982"/>
    </source>
</evidence>
<gene>
    <name evidence="3" type="ORF">GCM10010968_24310</name>
</gene>
<reference evidence="4" key="1">
    <citation type="journal article" date="2019" name="Int. J. Syst. Evol. Microbiol.">
        <title>The Global Catalogue of Microorganisms (GCM) 10K type strain sequencing project: providing services to taxonomists for standard genome sequencing and annotation.</title>
        <authorList>
            <consortium name="The Broad Institute Genomics Platform"/>
            <consortium name="The Broad Institute Genome Sequencing Center for Infectious Disease"/>
            <person name="Wu L."/>
            <person name="Ma J."/>
        </authorList>
    </citation>
    <scope>NUCLEOTIDE SEQUENCE [LARGE SCALE GENOMIC DNA]</scope>
    <source>
        <strain evidence="4">CGMCC 1.6960</strain>
    </source>
</reference>
<protein>
    <submittedName>
        <fullName evidence="3">Aldehyde dehydrogenase family protein</fullName>
    </submittedName>
</protein>
<evidence type="ECO:0000313" key="3">
    <source>
        <dbReference type="EMBL" id="GGN88575.1"/>
    </source>
</evidence>
<dbReference type="Gene3D" id="3.40.309.10">
    <property type="entry name" value="Aldehyde Dehydrogenase, Chain A, domain 2"/>
    <property type="match status" value="1"/>
</dbReference>
<dbReference type="Proteomes" id="UP000626982">
    <property type="component" value="Unassembled WGS sequence"/>
</dbReference>
<dbReference type="Gene3D" id="3.40.605.10">
    <property type="entry name" value="Aldehyde Dehydrogenase, Chain A, domain 1"/>
    <property type="match status" value="1"/>
</dbReference>
<evidence type="ECO:0000256" key="1">
    <source>
        <dbReference type="ARBA" id="ARBA00023002"/>
    </source>
</evidence>
<dbReference type="RefSeq" id="WP_188718566.1">
    <property type="nucleotide sequence ID" value="NZ_BAABBD010000003.1"/>
</dbReference>